<evidence type="ECO:0000256" key="2">
    <source>
        <dbReference type="ARBA" id="ARBA00023015"/>
    </source>
</evidence>
<dbReference type="Gene3D" id="3.40.50.1360">
    <property type="match status" value="1"/>
</dbReference>
<dbReference type="Gene3D" id="1.10.10.10">
    <property type="entry name" value="Winged helix-like DNA-binding domain superfamily/Winged helix DNA-binding domain"/>
    <property type="match status" value="1"/>
</dbReference>
<feature type="domain" description="Sugar-binding" evidence="5">
    <location>
        <begin position="75"/>
        <end position="313"/>
    </location>
</feature>
<dbReference type="InterPro" id="IPR037171">
    <property type="entry name" value="NagB/RpiA_transferase-like"/>
</dbReference>
<gene>
    <name evidence="7" type="ORF">DF222_06975</name>
</gene>
<feature type="domain" description="HTH marR-type" evidence="6">
    <location>
        <begin position="14"/>
        <end position="53"/>
    </location>
</feature>
<keyword evidence="4" id="KW-0804">Transcription</keyword>
<evidence type="ECO:0000259" key="6">
    <source>
        <dbReference type="Pfam" id="PF12802"/>
    </source>
</evidence>
<dbReference type="Pfam" id="PF04198">
    <property type="entry name" value="Sugar-bind"/>
    <property type="match status" value="1"/>
</dbReference>
<name>A0A2U1T6D8_9CORY</name>
<dbReference type="PANTHER" id="PTHR34294">
    <property type="entry name" value="TRANSCRIPTIONAL REGULATOR-RELATED"/>
    <property type="match status" value="1"/>
</dbReference>
<dbReference type="InterPro" id="IPR051054">
    <property type="entry name" value="SorC_transcr_regulators"/>
</dbReference>
<proteinExistence type="inferred from homology"/>
<evidence type="ECO:0000256" key="4">
    <source>
        <dbReference type="ARBA" id="ARBA00023163"/>
    </source>
</evidence>
<dbReference type="KEGG" id="cyz:C3B44_04200"/>
<keyword evidence="8" id="KW-1185">Reference proteome</keyword>
<dbReference type="Proteomes" id="UP000244989">
    <property type="component" value="Unassembled WGS sequence"/>
</dbReference>
<organism evidence="7 8">
    <name type="scientific">Corynebacterium yudongzhengii</name>
    <dbReference type="NCBI Taxonomy" id="2080740"/>
    <lineage>
        <taxon>Bacteria</taxon>
        <taxon>Bacillati</taxon>
        <taxon>Actinomycetota</taxon>
        <taxon>Actinomycetes</taxon>
        <taxon>Mycobacteriales</taxon>
        <taxon>Corynebacteriaceae</taxon>
        <taxon>Corynebacterium</taxon>
    </lineage>
</organism>
<dbReference type="PANTHER" id="PTHR34294:SF1">
    <property type="entry name" value="TRANSCRIPTIONAL REGULATOR LSRR"/>
    <property type="match status" value="1"/>
</dbReference>
<keyword evidence="2" id="KW-0805">Transcription regulation</keyword>
<dbReference type="RefSeq" id="WP_108431281.1">
    <property type="nucleotide sequence ID" value="NZ_CP026947.1"/>
</dbReference>
<accession>A0A2U1T6D8</accession>
<comment type="similarity">
    <text evidence="1">Belongs to the SorC transcriptional regulatory family.</text>
</comment>
<dbReference type="AlphaFoldDB" id="A0A2U1T6D8"/>
<sequence>MEKRDEQALAAAKLYYSRELSQAEVAAEMGVSRPTVAKLLQHARERGYVTIEVHDPREVGGHLGQLLLETFSAQGLREVRVVDVARERDEDLLAELGRMGAAVLSDTVCDGQSVGVSWGHTMYAVARALEHTPRHGVEIIQLKGGMSHSSESTNDIETINLFCQAFDAYARPLPLPVIIDNVEAKEIVEKDRHISHILQLGRDCDVAVFTVGAANPESLPLVLGYLNDKEAAELSQRAVGDVCSRFFTAEGKVAMPSIDARTVGISLRDLRLRPVRILVAGGRRKAEAIATALKMGLATHLVIDAPTARAILEQVR</sequence>
<dbReference type="GO" id="GO:0030246">
    <property type="term" value="F:carbohydrate binding"/>
    <property type="evidence" value="ECO:0007669"/>
    <property type="project" value="InterPro"/>
</dbReference>
<evidence type="ECO:0000256" key="1">
    <source>
        <dbReference type="ARBA" id="ARBA00010466"/>
    </source>
</evidence>
<evidence type="ECO:0000256" key="3">
    <source>
        <dbReference type="ARBA" id="ARBA00023125"/>
    </source>
</evidence>
<dbReference type="InterPro" id="IPR036388">
    <property type="entry name" value="WH-like_DNA-bd_sf"/>
</dbReference>
<dbReference type="OrthoDB" id="186585at2"/>
<reference evidence="8" key="1">
    <citation type="submission" date="2018-04" db="EMBL/GenBank/DDBJ databases">
        <authorList>
            <person name="Liu S."/>
            <person name="Wang Z."/>
            <person name="Li J."/>
        </authorList>
    </citation>
    <scope>NUCLEOTIDE SEQUENCE [LARGE SCALE GENOMIC DNA]</scope>
    <source>
        <strain evidence="8">2189</strain>
    </source>
</reference>
<dbReference type="EMBL" id="QEEZ01000011">
    <property type="protein sequence ID" value="PWC01533.1"/>
    <property type="molecule type" value="Genomic_DNA"/>
</dbReference>
<dbReference type="SUPFAM" id="SSF100950">
    <property type="entry name" value="NagB/RpiA/CoA transferase-like"/>
    <property type="match status" value="1"/>
</dbReference>
<evidence type="ECO:0000259" key="5">
    <source>
        <dbReference type="Pfam" id="PF04198"/>
    </source>
</evidence>
<protein>
    <submittedName>
        <fullName evidence="7">Sugar-binding transcriptional regulator</fullName>
    </submittedName>
</protein>
<dbReference type="Pfam" id="PF12802">
    <property type="entry name" value="MarR_2"/>
    <property type="match status" value="1"/>
</dbReference>
<dbReference type="InterPro" id="IPR000835">
    <property type="entry name" value="HTH_MarR-typ"/>
</dbReference>
<dbReference type="GO" id="GO:0003677">
    <property type="term" value="F:DNA binding"/>
    <property type="evidence" value="ECO:0007669"/>
    <property type="project" value="UniProtKB-KW"/>
</dbReference>
<dbReference type="InterPro" id="IPR007324">
    <property type="entry name" value="Sugar-bd_dom_put"/>
</dbReference>
<evidence type="ECO:0000313" key="7">
    <source>
        <dbReference type="EMBL" id="PWC01533.1"/>
    </source>
</evidence>
<keyword evidence="3" id="KW-0238">DNA-binding</keyword>
<evidence type="ECO:0000313" key="8">
    <source>
        <dbReference type="Proteomes" id="UP000244989"/>
    </source>
</evidence>
<comment type="caution">
    <text evidence="7">The sequence shown here is derived from an EMBL/GenBank/DDBJ whole genome shotgun (WGS) entry which is preliminary data.</text>
</comment>